<reference evidence="2 3" key="1">
    <citation type="submission" date="2020-02" db="EMBL/GenBank/DDBJ databases">
        <authorList>
            <person name="Ferguson B K."/>
        </authorList>
    </citation>
    <scope>NUCLEOTIDE SEQUENCE [LARGE SCALE GENOMIC DNA]</scope>
</reference>
<organism evidence="2 3">
    <name type="scientific">Nesidiocoris tenuis</name>
    <dbReference type="NCBI Taxonomy" id="355587"/>
    <lineage>
        <taxon>Eukaryota</taxon>
        <taxon>Metazoa</taxon>
        <taxon>Ecdysozoa</taxon>
        <taxon>Arthropoda</taxon>
        <taxon>Hexapoda</taxon>
        <taxon>Insecta</taxon>
        <taxon>Pterygota</taxon>
        <taxon>Neoptera</taxon>
        <taxon>Paraneoptera</taxon>
        <taxon>Hemiptera</taxon>
        <taxon>Heteroptera</taxon>
        <taxon>Panheteroptera</taxon>
        <taxon>Cimicomorpha</taxon>
        <taxon>Miridae</taxon>
        <taxon>Dicyphina</taxon>
        <taxon>Nesidiocoris</taxon>
    </lineage>
</organism>
<gene>
    <name evidence="2" type="ORF">NTEN_LOCUS16970</name>
</gene>
<feature type="non-terminal residue" evidence="2">
    <location>
        <position position="1"/>
    </location>
</feature>
<dbReference type="EMBL" id="CADCXU010025075">
    <property type="protein sequence ID" value="CAB0012195.1"/>
    <property type="molecule type" value="Genomic_DNA"/>
</dbReference>
<dbReference type="Proteomes" id="UP000479000">
    <property type="component" value="Unassembled WGS sequence"/>
</dbReference>
<keyword evidence="3" id="KW-1185">Reference proteome</keyword>
<evidence type="ECO:0000313" key="3">
    <source>
        <dbReference type="Proteomes" id="UP000479000"/>
    </source>
</evidence>
<sequence>VPKESKIVEKRAVVDKPPEIEPSPEGDGLLDDGALPGAETNAKLDDLGGMSDDEGVGSEANRSVENTSTPQSDTANGN</sequence>
<evidence type="ECO:0000313" key="2">
    <source>
        <dbReference type="EMBL" id="CAB0012195.1"/>
    </source>
</evidence>
<protein>
    <submittedName>
        <fullName evidence="2">Uncharacterized protein</fullName>
    </submittedName>
</protein>
<feature type="compositionally biased region" description="Basic and acidic residues" evidence="1">
    <location>
        <begin position="1"/>
        <end position="19"/>
    </location>
</feature>
<feature type="region of interest" description="Disordered" evidence="1">
    <location>
        <begin position="1"/>
        <end position="78"/>
    </location>
</feature>
<dbReference type="AlphaFoldDB" id="A0A6H5H799"/>
<feature type="compositionally biased region" description="Polar residues" evidence="1">
    <location>
        <begin position="60"/>
        <end position="78"/>
    </location>
</feature>
<evidence type="ECO:0000256" key="1">
    <source>
        <dbReference type="SAM" id="MobiDB-lite"/>
    </source>
</evidence>
<name>A0A6H5H799_9HEMI</name>
<accession>A0A6H5H799</accession>
<proteinExistence type="predicted"/>